<accession>A0A7S1R9G7</accession>
<dbReference type="InterPro" id="IPR050955">
    <property type="entry name" value="Plant_Biomass_Hydrol_Est"/>
</dbReference>
<evidence type="ECO:0000256" key="1">
    <source>
        <dbReference type="ARBA" id="ARBA00022729"/>
    </source>
</evidence>
<sequence>MAMGAEQVQVWVVLPVDGQHRQYYWNTATDETKWDKPCGERVDLWNSTRSDRGTCYWNATTRKVTWDIPRASTLRRPTPLPLEWGNPSASSRAPPSTSRFTIVHEGSTVPDEPGTRERGEQADAVQAAPGNPEDSQPSDTDARWLETDSAVRICGLQRSANQRWNNQTGKVLDHFHGRVIVKLPELLGGTMLAMWPRNLSPLQKGDIVVLRNLSQEELNGQVATVEDTTEIRVNVKLRNGSLKSVKPKRLEPLARLWSINLRPTYERLQRSKEQTCLFIDSHGKHRRFCLHLPLDFSMPTKEGGKFARPYPLLVFMHGGAKGSFFTRGSYSLKTPGLMYAASKFIVVSPQCEWEWQDVPDPWVNEMVEAFRAAAWVDDRRIYLSGCSMGGMGTWEIAAARPELYAAIAPVAAHHAKERERWIALSLLRTPVFVVHSKTDDMCRMRPEESLWKLLRDNNPRLVVNVEPDIKHGSMYERAYCDECALYDWLLKLEKPLEI</sequence>
<dbReference type="PROSITE" id="PS50020">
    <property type="entry name" value="WW_DOMAIN_2"/>
    <property type="match status" value="2"/>
</dbReference>
<feature type="compositionally biased region" description="Low complexity" evidence="3">
    <location>
        <begin position="87"/>
        <end position="99"/>
    </location>
</feature>
<evidence type="ECO:0000256" key="2">
    <source>
        <dbReference type="ARBA" id="ARBA00022801"/>
    </source>
</evidence>
<evidence type="ECO:0000256" key="3">
    <source>
        <dbReference type="SAM" id="MobiDB-lite"/>
    </source>
</evidence>
<feature type="region of interest" description="Disordered" evidence="3">
    <location>
        <begin position="75"/>
        <end position="141"/>
    </location>
</feature>
<dbReference type="SUPFAM" id="SSF51045">
    <property type="entry name" value="WW domain"/>
    <property type="match status" value="1"/>
</dbReference>
<keyword evidence="1" id="KW-0732">Signal</keyword>
<gene>
    <name evidence="5" type="ORF">ACAT0790_LOCUS37138</name>
</gene>
<dbReference type="InterPro" id="IPR001202">
    <property type="entry name" value="WW_dom"/>
</dbReference>
<dbReference type="Gene3D" id="2.20.70.10">
    <property type="match status" value="1"/>
</dbReference>
<protein>
    <recommendedName>
        <fullName evidence="4">WW domain-containing protein</fullName>
    </recommendedName>
</protein>
<dbReference type="Gene3D" id="3.40.50.1820">
    <property type="entry name" value="alpha/beta hydrolase"/>
    <property type="match status" value="1"/>
</dbReference>
<feature type="domain" description="WW" evidence="4">
    <location>
        <begin position="45"/>
        <end position="71"/>
    </location>
</feature>
<evidence type="ECO:0000313" key="5">
    <source>
        <dbReference type="EMBL" id="CAD9160373.1"/>
    </source>
</evidence>
<dbReference type="PANTHER" id="PTHR43037:SF5">
    <property type="entry name" value="FERULOYL ESTERASE"/>
    <property type="match status" value="1"/>
</dbReference>
<dbReference type="InterPro" id="IPR029058">
    <property type="entry name" value="AB_hydrolase_fold"/>
</dbReference>
<feature type="domain" description="WW" evidence="4">
    <location>
        <begin position="11"/>
        <end position="39"/>
    </location>
</feature>
<dbReference type="AlphaFoldDB" id="A0A7S1R9G7"/>
<name>A0A7S1R9G7_ALECA</name>
<dbReference type="PANTHER" id="PTHR43037">
    <property type="entry name" value="UNNAMED PRODUCT-RELATED"/>
    <property type="match status" value="1"/>
</dbReference>
<dbReference type="GO" id="GO:0016787">
    <property type="term" value="F:hydrolase activity"/>
    <property type="evidence" value="ECO:0007669"/>
    <property type="project" value="UniProtKB-KW"/>
</dbReference>
<evidence type="ECO:0000259" key="4">
    <source>
        <dbReference type="PROSITE" id="PS50020"/>
    </source>
</evidence>
<dbReference type="InterPro" id="IPR036020">
    <property type="entry name" value="WW_dom_sf"/>
</dbReference>
<keyword evidence="2" id="KW-0378">Hydrolase</keyword>
<dbReference type="EMBL" id="HBGE01062034">
    <property type="protein sequence ID" value="CAD9160373.1"/>
    <property type="molecule type" value="Transcribed_RNA"/>
</dbReference>
<proteinExistence type="predicted"/>
<reference evidence="5" key="1">
    <citation type="submission" date="2021-01" db="EMBL/GenBank/DDBJ databases">
        <authorList>
            <person name="Corre E."/>
            <person name="Pelletier E."/>
            <person name="Niang G."/>
            <person name="Scheremetjew M."/>
            <person name="Finn R."/>
            <person name="Kale V."/>
            <person name="Holt S."/>
            <person name="Cochrane G."/>
            <person name="Meng A."/>
            <person name="Brown T."/>
            <person name="Cohen L."/>
        </authorList>
    </citation>
    <scope>NUCLEOTIDE SEQUENCE</scope>
    <source>
        <strain evidence="5">OF101</strain>
    </source>
</reference>
<dbReference type="SUPFAM" id="SSF53474">
    <property type="entry name" value="alpha/beta-Hydrolases"/>
    <property type="match status" value="1"/>
</dbReference>
<organism evidence="5">
    <name type="scientific">Alexandrium catenella</name>
    <name type="common">Red tide dinoflagellate</name>
    <name type="synonym">Gonyaulax catenella</name>
    <dbReference type="NCBI Taxonomy" id="2925"/>
    <lineage>
        <taxon>Eukaryota</taxon>
        <taxon>Sar</taxon>
        <taxon>Alveolata</taxon>
        <taxon>Dinophyceae</taxon>
        <taxon>Gonyaulacales</taxon>
        <taxon>Pyrocystaceae</taxon>
        <taxon>Alexandrium</taxon>
    </lineage>
</organism>